<proteinExistence type="inferred from homology"/>
<sequence length="565" mass="63595">MEMMLISVCLAIFLAFLFLKPLFTKTTTTKLNLPPSPWRRSETSTSSASTRTALSIPLAFAMGHSCSFTLPAFSPYGEYWRQMKSICVMNLLTNKTIRSFEDIRAEEINVLMGKLEKASSSYSPVNLSKLFINLSNDFITRVVLGKKYSTEGGEYISQNVVRKFMELVGTFPLGDFIPKLAWVEKIPGLDKKVEEVYKEDMLFGAATTTFALLEWTMTELMRHPECMKKLKDEIHFVSTHNLYVTEQEAEKMSYLNLVIKEALRLHPGVPIAPRQLSEDVKVHGYDIAAGTQVLINIWAIQRDVSAWGQDAEELRPGRHLDTVVDFQGQNLKEKAMSWKWICSSLGGSHIGQPIDVGAMGDEKPDIAEAIGIDVCRKDPLILDGFLEKAVQDHENADEERSDFVHMLLSVQRDETTSFEFERRDLKFVLLEALRLHPGVPLAPRQLSEDVKVHGYDIAAGTQGLINIWAIQRDVSAWGQDADEEKNMSWKWICSSFLVEVTLANLVKRFDWKVDVGAMGDDKPDVAEAIGIDVCRKDPLIVCPSSADFILKCPSTLLKNSSMPQF</sequence>
<keyword evidence="5" id="KW-1185">Reference proteome</keyword>
<evidence type="ECO:0008006" key="6">
    <source>
        <dbReference type="Google" id="ProtNLM"/>
    </source>
</evidence>
<dbReference type="EMBL" id="JAGKQM010000017">
    <property type="protein sequence ID" value="KAH0870315.1"/>
    <property type="molecule type" value="Genomic_DNA"/>
</dbReference>
<dbReference type="SUPFAM" id="SSF48264">
    <property type="entry name" value="Cytochrome P450"/>
    <property type="match status" value="2"/>
</dbReference>
<dbReference type="Gene3D" id="1.10.630.10">
    <property type="entry name" value="Cytochrome P450"/>
    <property type="match status" value="3"/>
</dbReference>
<dbReference type="PANTHER" id="PTHR47955:SF15">
    <property type="entry name" value="CYTOCHROME P450 71A2-LIKE"/>
    <property type="match status" value="1"/>
</dbReference>
<comment type="similarity">
    <text evidence="1">Belongs to the cytochrome P450 family.</text>
</comment>
<accession>A0ABQ7YT61</accession>
<dbReference type="Proteomes" id="UP000824890">
    <property type="component" value="Unassembled WGS sequence"/>
</dbReference>
<evidence type="ECO:0000313" key="5">
    <source>
        <dbReference type="Proteomes" id="UP000824890"/>
    </source>
</evidence>
<evidence type="ECO:0000313" key="4">
    <source>
        <dbReference type="EMBL" id="KAH0870315.1"/>
    </source>
</evidence>
<protein>
    <recommendedName>
        <fullName evidence="6">Cytochrome P450</fullName>
    </recommendedName>
</protein>
<name>A0ABQ7YT61_BRANA</name>
<keyword evidence="3" id="KW-0408">Iron</keyword>
<dbReference type="InterPro" id="IPR001128">
    <property type="entry name" value="Cyt_P450"/>
</dbReference>
<evidence type="ECO:0000256" key="3">
    <source>
        <dbReference type="ARBA" id="ARBA00023004"/>
    </source>
</evidence>
<comment type="caution">
    <text evidence="4">The sequence shown here is derived from an EMBL/GenBank/DDBJ whole genome shotgun (WGS) entry which is preliminary data.</text>
</comment>
<organism evidence="4 5">
    <name type="scientific">Brassica napus</name>
    <name type="common">Rape</name>
    <dbReference type="NCBI Taxonomy" id="3708"/>
    <lineage>
        <taxon>Eukaryota</taxon>
        <taxon>Viridiplantae</taxon>
        <taxon>Streptophyta</taxon>
        <taxon>Embryophyta</taxon>
        <taxon>Tracheophyta</taxon>
        <taxon>Spermatophyta</taxon>
        <taxon>Magnoliopsida</taxon>
        <taxon>eudicotyledons</taxon>
        <taxon>Gunneridae</taxon>
        <taxon>Pentapetalae</taxon>
        <taxon>rosids</taxon>
        <taxon>malvids</taxon>
        <taxon>Brassicales</taxon>
        <taxon>Brassicaceae</taxon>
        <taxon>Brassiceae</taxon>
        <taxon>Brassica</taxon>
    </lineage>
</organism>
<evidence type="ECO:0000256" key="1">
    <source>
        <dbReference type="ARBA" id="ARBA00010617"/>
    </source>
</evidence>
<gene>
    <name evidence="4" type="ORF">HID58_077337</name>
</gene>
<dbReference type="InterPro" id="IPR036396">
    <property type="entry name" value="Cyt_P450_sf"/>
</dbReference>
<keyword evidence="2" id="KW-0479">Metal-binding</keyword>
<dbReference type="PANTHER" id="PTHR47955">
    <property type="entry name" value="CYTOCHROME P450 FAMILY 71 PROTEIN"/>
    <property type="match status" value="1"/>
</dbReference>
<dbReference type="Pfam" id="PF00067">
    <property type="entry name" value="p450"/>
    <property type="match status" value="3"/>
</dbReference>
<evidence type="ECO:0000256" key="2">
    <source>
        <dbReference type="ARBA" id="ARBA00022723"/>
    </source>
</evidence>
<reference evidence="4 5" key="1">
    <citation type="submission" date="2021-05" db="EMBL/GenBank/DDBJ databases">
        <title>Genome Assembly of Synthetic Allotetraploid Brassica napus Reveals Homoeologous Exchanges between Subgenomes.</title>
        <authorList>
            <person name="Davis J.T."/>
        </authorList>
    </citation>
    <scope>NUCLEOTIDE SEQUENCE [LARGE SCALE GENOMIC DNA]</scope>
    <source>
        <strain evidence="5">cv. Da-Ae</strain>
        <tissue evidence="4">Seedling</tissue>
    </source>
</reference>